<organism evidence="1 2">
    <name type="scientific">Panagrolaimus sp. PS1159</name>
    <dbReference type="NCBI Taxonomy" id="55785"/>
    <lineage>
        <taxon>Eukaryota</taxon>
        <taxon>Metazoa</taxon>
        <taxon>Ecdysozoa</taxon>
        <taxon>Nematoda</taxon>
        <taxon>Chromadorea</taxon>
        <taxon>Rhabditida</taxon>
        <taxon>Tylenchina</taxon>
        <taxon>Panagrolaimomorpha</taxon>
        <taxon>Panagrolaimoidea</taxon>
        <taxon>Panagrolaimidae</taxon>
        <taxon>Panagrolaimus</taxon>
    </lineage>
</organism>
<protein>
    <submittedName>
        <fullName evidence="2">ShKT domain-containing protein</fullName>
    </submittedName>
</protein>
<dbReference type="WBParaSite" id="PS1159_v2.g21059.t1">
    <property type="protein sequence ID" value="PS1159_v2.g21059.t1"/>
    <property type="gene ID" value="PS1159_v2.g21059"/>
</dbReference>
<accession>A0AC35FUS5</accession>
<dbReference type="Proteomes" id="UP000887580">
    <property type="component" value="Unplaced"/>
</dbReference>
<sequence>MKLVVAGYYQPYSSGYGGYRGGYGYSGYAGLTNPIYPPIASPLSTSIYSSPYGLNTAAGLCRDRSPNCAYLVSVGECATNPLVTRTMCPISCGTGCNYAGGIGGGLGLGTGLGYGTMDSLADSSIYSSSLLYNGLSPYSGGIY</sequence>
<evidence type="ECO:0000313" key="2">
    <source>
        <dbReference type="WBParaSite" id="PS1159_v2.g21059.t1"/>
    </source>
</evidence>
<name>A0AC35FUS5_9BILA</name>
<evidence type="ECO:0000313" key="1">
    <source>
        <dbReference type="Proteomes" id="UP000887580"/>
    </source>
</evidence>
<proteinExistence type="predicted"/>
<reference evidence="2" key="1">
    <citation type="submission" date="2022-11" db="UniProtKB">
        <authorList>
            <consortium name="WormBaseParasite"/>
        </authorList>
    </citation>
    <scope>IDENTIFICATION</scope>
</reference>